<feature type="compositionally biased region" description="Basic and acidic residues" evidence="1">
    <location>
        <begin position="105"/>
        <end position="119"/>
    </location>
</feature>
<keyword evidence="3" id="KW-1185">Reference proteome</keyword>
<feature type="compositionally biased region" description="Polar residues" evidence="1">
    <location>
        <begin position="121"/>
        <end position="135"/>
    </location>
</feature>
<evidence type="ECO:0000313" key="2">
    <source>
        <dbReference type="EMBL" id="ESK90856.1"/>
    </source>
</evidence>
<dbReference type="KEGG" id="mrr:Moror_16494"/>
<evidence type="ECO:0000256" key="1">
    <source>
        <dbReference type="SAM" id="MobiDB-lite"/>
    </source>
</evidence>
<protein>
    <submittedName>
        <fullName evidence="2">Uncharacterized protein</fullName>
    </submittedName>
</protein>
<gene>
    <name evidence="2" type="ORF">Moror_16494</name>
</gene>
<feature type="region of interest" description="Disordered" evidence="1">
    <location>
        <begin position="98"/>
        <end position="135"/>
    </location>
</feature>
<organism evidence="2 3">
    <name type="scientific">Moniliophthora roreri (strain MCA 2997)</name>
    <name type="common">Cocoa frosty pod rot fungus</name>
    <name type="synonym">Crinipellis roreri</name>
    <dbReference type="NCBI Taxonomy" id="1381753"/>
    <lineage>
        <taxon>Eukaryota</taxon>
        <taxon>Fungi</taxon>
        <taxon>Dikarya</taxon>
        <taxon>Basidiomycota</taxon>
        <taxon>Agaricomycotina</taxon>
        <taxon>Agaricomycetes</taxon>
        <taxon>Agaricomycetidae</taxon>
        <taxon>Agaricales</taxon>
        <taxon>Marasmiineae</taxon>
        <taxon>Marasmiaceae</taxon>
        <taxon>Moniliophthora</taxon>
    </lineage>
</organism>
<sequence>MHQETDNETKKFATSTVYLQLPAILQVQLYNAARLKAIDLVFQSAIPAQKVDHSMTSTLGLLQAQLARMLGAWVEDEGKNYRSGEMVLRPAQDVSSAVAEEEASDQFKDSEGVGHRLEMSESPQGARNVTITDVI</sequence>
<proteinExistence type="predicted"/>
<evidence type="ECO:0000313" key="3">
    <source>
        <dbReference type="Proteomes" id="UP000017559"/>
    </source>
</evidence>
<dbReference type="EMBL" id="AWSO01000400">
    <property type="protein sequence ID" value="ESK90856.1"/>
    <property type="molecule type" value="Genomic_DNA"/>
</dbReference>
<reference evidence="2 3" key="1">
    <citation type="journal article" date="2014" name="BMC Genomics">
        <title>Genome and secretome analysis of the hemibiotrophic fungal pathogen, Moniliophthora roreri, which causes frosty pod rot disease of cacao: mechanisms of the biotrophic and necrotrophic phases.</title>
        <authorList>
            <person name="Meinhardt L.W."/>
            <person name="Costa G.G.L."/>
            <person name="Thomazella D.P.T."/>
            <person name="Teixeira P.J.P.L."/>
            <person name="Carazzolle M.F."/>
            <person name="Schuster S.C."/>
            <person name="Carlson J.E."/>
            <person name="Guiltinan M.J."/>
            <person name="Mieczkowski P."/>
            <person name="Farmer A."/>
            <person name="Ramaraj T."/>
            <person name="Crozier J."/>
            <person name="Davis R.E."/>
            <person name="Shao J."/>
            <person name="Melnick R.L."/>
            <person name="Pereira G.A.G."/>
            <person name="Bailey B.A."/>
        </authorList>
    </citation>
    <scope>NUCLEOTIDE SEQUENCE [LARGE SCALE GENOMIC DNA]</scope>
    <source>
        <strain evidence="2 3">MCA 2997</strain>
    </source>
</reference>
<dbReference type="AlphaFoldDB" id="V2XDE6"/>
<accession>V2XDE6</accession>
<comment type="caution">
    <text evidence="2">The sequence shown here is derived from an EMBL/GenBank/DDBJ whole genome shotgun (WGS) entry which is preliminary data.</text>
</comment>
<dbReference type="HOGENOM" id="CLU_1886295_0_0_1"/>
<dbReference type="Proteomes" id="UP000017559">
    <property type="component" value="Unassembled WGS sequence"/>
</dbReference>
<name>V2XDE6_MONRO</name>